<evidence type="ECO:0000313" key="3">
    <source>
        <dbReference type="Proteomes" id="UP000663499"/>
    </source>
</evidence>
<evidence type="ECO:0000313" key="2">
    <source>
        <dbReference type="EMBL" id="QSX08573.1"/>
    </source>
</evidence>
<proteinExistence type="predicted"/>
<reference evidence="2" key="1">
    <citation type="submission" date="2021-03" db="EMBL/GenBank/DDBJ databases">
        <title>Alkalibacter marinus sp. nov., isolated from tidal flat sediment.</title>
        <authorList>
            <person name="Namirimu T."/>
            <person name="Yang J.-A."/>
            <person name="Yang S.-H."/>
            <person name="Kim Y.-J."/>
            <person name="Kwon K.K."/>
        </authorList>
    </citation>
    <scope>NUCLEOTIDE SEQUENCE</scope>
    <source>
        <strain evidence="2">ES005</strain>
    </source>
</reference>
<keyword evidence="1" id="KW-0472">Membrane</keyword>
<name>A0A975AI05_9FIRM</name>
<dbReference type="RefSeq" id="WP_207299914.1">
    <property type="nucleotide sequence ID" value="NZ_CP071444.1"/>
</dbReference>
<feature type="transmembrane region" description="Helical" evidence="1">
    <location>
        <begin position="60"/>
        <end position="86"/>
    </location>
</feature>
<accession>A0A975AI05</accession>
<protein>
    <submittedName>
        <fullName evidence="2">DUF2254 domain-containing protein</fullName>
    </submittedName>
</protein>
<organism evidence="2 3">
    <name type="scientific">Alkalibacter rhizosphaerae</name>
    <dbReference type="NCBI Taxonomy" id="2815577"/>
    <lineage>
        <taxon>Bacteria</taxon>
        <taxon>Bacillati</taxon>
        <taxon>Bacillota</taxon>
        <taxon>Clostridia</taxon>
        <taxon>Eubacteriales</taxon>
        <taxon>Eubacteriaceae</taxon>
        <taxon>Alkalibacter</taxon>
    </lineage>
</organism>
<dbReference type="AlphaFoldDB" id="A0A975AI05"/>
<dbReference type="Proteomes" id="UP000663499">
    <property type="component" value="Chromosome"/>
</dbReference>
<feature type="transmembrane region" description="Helical" evidence="1">
    <location>
        <begin position="107"/>
        <end position="127"/>
    </location>
</feature>
<feature type="transmembrane region" description="Helical" evidence="1">
    <location>
        <begin position="21"/>
        <end position="40"/>
    </location>
</feature>
<evidence type="ECO:0000256" key="1">
    <source>
        <dbReference type="SAM" id="Phobius"/>
    </source>
</evidence>
<sequence>MIQKIRVLYENNKVWLFLSKYLFFSLLLAMLILLIDSRILPLIQYIPGFFLTGIDLAKTILGTLAGALLTITTFTFSTIMVVLTTYSSNFSPRVVENFLTDRISMKVLGIFTGGFFYCITTLLFMRTTVQNQLVLSATVAVVYSIVCIAYFILFVFSVSSSIQASKLITRLFLESMELIEETLEFRDKHETTSYFSTESYPSHYTVHTSEYGYLELINFHSMLEMISEVDCTIVIHTKIGTFVSENMPLFSVYYWNQETLPNKLDKRIENCFTFANEKMVISDYTFTVQKIVEIALRAISPGINDPNTAIHCIRFIGVLMARISESEGMYSVLHKEESPGRIVYEEFHLPHALFDTYQQIVHYGKSDLSVINAVFESLKTILRSCSPANGKHVQIFSSYVFDKVSDFHKHPYDQKRLENHLYDIQVLANLKRVEERGKNESN</sequence>
<feature type="transmembrane region" description="Helical" evidence="1">
    <location>
        <begin position="133"/>
        <end position="156"/>
    </location>
</feature>
<dbReference type="EMBL" id="CP071444">
    <property type="protein sequence ID" value="QSX08573.1"/>
    <property type="molecule type" value="Genomic_DNA"/>
</dbReference>
<dbReference type="InterPro" id="IPR018723">
    <property type="entry name" value="DUF2254_membrane"/>
</dbReference>
<dbReference type="Pfam" id="PF10011">
    <property type="entry name" value="DUF2254"/>
    <property type="match status" value="1"/>
</dbReference>
<dbReference type="KEGG" id="alka:J0B03_00310"/>
<keyword evidence="1" id="KW-0812">Transmembrane</keyword>
<keyword evidence="3" id="KW-1185">Reference proteome</keyword>
<gene>
    <name evidence="2" type="ORF">J0B03_00310</name>
</gene>
<keyword evidence="1" id="KW-1133">Transmembrane helix</keyword>